<reference evidence="2" key="1">
    <citation type="journal article" date="2014" name="BMC Genomics">
        <title>Genome sequencing of two Neorhizobium galegae strains reveals a noeT gene responsible for the unusual acetylation of the nodulation factors.</title>
        <authorList>
            <person name="Osterman J."/>
            <person name="Marsh J."/>
            <person name="Laine P.K."/>
            <person name="Zeng Z."/>
            <person name="Alatalo E."/>
            <person name="Sullivan J.T."/>
            <person name="Young J.P."/>
            <person name="Thomas-Oates J."/>
            <person name="Paulin L."/>
            <person name="Lindstrom K."/>
        </authorList>
    </citation>
    <scope>NUCLEOTIDE SEQUENCE [LARGE SCALE GENOMIC DNA]</scope>
    <source>
        <strain evidence="2">HAMBI 540</strain>
    </source>
</reference>
<evidence type="ECO:0000313" key="2">
    <source>
        <dbReference type="Proteomes" id="UP000028181"/>
    </source>
</evidence>
<accession>A0A068T114</accession>
<proteinExistence type="predicted"/>
<sequence length="41" mass="4313">MRVPGGAVLLVIPIIAVLLFGASLAWDQLDKLDPIVTGAIR</sequence>
<geneLocation type="plasmid" evidence="2">
    <name>II</name>
</geneLocation>
<evidence type="ECO:0000313" key="1">
    <source>
        <dbReference type="EMBL" id="CDN52147.1"/>
    </source>
</evidence>
<dbReference type="KEGG" id="ngg:RG540_PA14710"/>
<protein>
    <submittedName>
        <fullName evidence="1">Uncharacterized protein</fullName>
    </submittedName>
</protein>
<dbReference type="HOGENOM" id="CLU_3273344_0_0_5"/>
<name>A0A068T114_NEOGA</name>
<organism evidence="1 2">
    <name type="scientific">Neorhizobium galegae bv. orientalis str. HAMBI 540</name>
    <dbReference type="NCBI Taxonomy" id="1028800"/>
    <lineage>
        <taxon>Bacteria</taxon>
        <taxon>Pseudomonadati</taxon>
        <taxon>Pseudomonadota</taxon>
        <taxon>Alphaproteobacteria</taxon>
        <taxon>Hyphomicrobiales</taxon>
        <taxon>Rhizobiaceae</taxon>
        <taxon>Rhizobium/Agrobacterium group</taxon>
        <taxon>Neorhizobium</taxon>
    </lineage>
</organism>
<keyword evidence="2" id="KW-1185">Reference proteome</keyword>
<keyword evidence="1" id="KW-0614">Plasmid</keyword>
<dbReference type="AlphaFoldDB" id="A0A068T114"/>
<dbReference type="Proteomes" id="UP000028181">
    <property type="component" value="Plasmid pHAMBI540a"/>
</dbReference>
<dbReference type="GeneID" id="79064235"/>
<dbReference type="EMBL" id="HG938354">
    <property type="protein sequence ID" value="CDN52147.1"/>
    <property type="molecule type" value="Genomic_DNA"/>
</dbReference>
<dbReference type="PATRIC" id="fig|1028800.3.peg.6122"/>
<gene>
    <name evidence="1" type="ORF">RG540_PA14710</name>
</gene>
<dbReference type="RefSeq" id="WP_255761646.1">
    <property type="nucleotide sequence ID" value="NZ_HG938354.1"/>
</dbReference>